<name>R4YUZ0_OLEAN</name>
<dbReference type="Gene3D" id="1.25.40.10">
    <property type="entry name" value="Tetratricopeptide repeat domain"/>
    <property type="match status" value="1"/>
</dbReference>
<accession>R4YUZ0</accession>
<evidence type="ECO:0000313" key="5">
    <source>
        <dbReference type="EMBL" id="CCK77284.1"/>
    </source>
</evidence>
<gene>
    <name evidence="5" type="ORF">OLEAN_C31080</name>
</gene>
<dbReference type="AlphaFoldDB" id="R4YUZ0"/>
<feature type="coiled-coil region" evidence="2">
    <location>
        <begin position="142"/>
        <end position="176"/>
    </location>
</feature>
<dbReference type="PATRIC" id="fig|698738.3.peg.3230"/>
<feature type="repeat" description="TPR" evidence="1">
    <location>
        <begin position="241"/>
        <end position="274"/>
    </location>
</feature>
<dbReference type="SMART" id="SM00028">
    <property type="entry name" value="TPR"/>
    <property type="match status" value="2"/>
</dbReference>
<dbReference type="SUPFAM" id="SSF48452">
    <property type="entry name" value="TPR-like"/>
    <property type="match status" value="1"/>
</dbReference>
<keyword evidence="2" id="KW-0175">Coiled coil</keyword>
<evidence type="ECO:0000256" key="1">
    <source>
        <dbReference type="PROSITE-ProRule" id="PRU00339"/>
    </source>
</evidence>
<keyword evidence="3" id="KW-1133">Transmembrane helix</keyword>
<dbReference type="InterPro" id="IPR011990">
    <property type="entry name" value="TPR-like_helical_dom_sf"/>
</dbReference>
<keyword evidence="3" id="KW-0472">Membrane</keyword>
<dbReference type="KEGG" id="oai:OLEAN_C31080"/>
<keyword evidence="3" id="KW-0812">Transmembrane</keyword>
<keyword evidence="4" id="KW-0732">Signal</keyword>
<sequence>MTLATLFLFTALLGFQANAVEVVAEQAVTEQATTETPSDVAPEIAELKKPIYSPFVEMYVLNELKQLRIDQAATKNDLIQQILDREHSSVDRGVAYATNTVTYFFYIIAAASSLLVLVGWTSIRDMKDRVHSLADTEISRLIAEYESRLLAMESLMKQKTQDIEENREEIELTQELQSHWLRAQQEPSPSNKISIYDDILKLKSNDCEALTYKADAVLELDEPQWAASLCRQALKTDPENSHAFYQLACAYTAMNQMDEAIRYLKEALSRDSYLDDIKADPALQPLVEHDLFKELIAMDDVHK</sequence>
<feature type="chain" id="PRO_5004374425" evidence="4">
    <location>
        <begin position="20"/>
        <end position="303"/>
    </location>
</feature>
<organism evidence="5 6">
    <name type="scientific">Oleispira antarctica RB-8</name>
    <dbReference type="NCBI Taxonomy" id="698738"/>
    <lineage>
        <taxon>Bacteria</taxon>
        <taxon>Pseudomonadati</taxon>
        <taxon>Pseudomonadota</taxon>
        <taxon>Gammaproteobacteria</taxon>
        <taxon>Oceanospirillales</taxon>
        <taxon>Oceanospirillaceae</taxon>
        <taxon>Oleispira</taxon>
    </lineage>
</organism>
<protein>
    <submittedName>
        <fullName evidence="5">Uncharacterized protein</fullName>
    </submittedName>
</protein>
<dbReference type="NCBIfam" id="NF047558">
    <property type="entry name" value="TPR_END_plus"/>
    <property type="match status" value="1"/>
</dbReference>
<dbReference type="InterPro" id="IPR019734">
    <property type="entry name" value="TPR_rpt"/>
</dbReference>
<reference evidence="5 6" key="1">
    <citation type="journal article" date="2013" name="Nat. Commun.">
        <title>Genome sequence and functional genomic analysis of the oil-degrading bacterium Oleispira antarctica.</title>
        <authorList>
            <person name="Kube M."/>
            <person name="Chernikova T.N."/>
            <person name="Al-Ramahi Y."/>
            <person name="Beloqui A."/>
            <person name="Lopez-Cortez N."/>
            <person name="Guazzaroni M.E."/>
            <person name="Heipieper H.J."/>
            <person name="Klages S."/>
            <person name="Kotsyurbenko O.R."/>
            <person name="Langer I."/>
            <person name="Nechitaylo T.Y."/>
            <person name="Lunsdorf H."/>
            <person name="Fernandez M."/>
            <person name="Juarez S."/>
            <person name="Ciordia S."/>
            <person name="Singer A."/>
            <person name="Kagan O."/>
            <person name="Egorova O."/>
            <person name="Petit P.A."/>
            <person name="Stogios P."/>
            <person name="Kim Y."/>
            <person name="Tchigvintsev A."/>
            <person name="Flick R."/>
            <person name="Denaro R."/>
            <person name="Genovese M."/>
            <person name="Albar J.P."/>
            <person name="Reva O.N."/>
            <person name="Martinez-Gomariz M."/>
            <person name="Tran H."/>
            <person name="Ferrer M."/>
            <person name="Savchenko A."/>
            <person name="Yakunin A.F."/>
            <person name="Yakimov M.M."/>
            <person name="Golyshina O.V."/>
            <person name="Reinhardt R."/>
            <person name="Golyshin P.N."/>
        </authorList>
    </citation>
    <scope>NUCLEOTIDE SEQUENCE [LARGE SCALE GENOMIC DNA]</scope>
</reference>
<proteinExistence type="predicted"/>
<keyword evidence="1" id="KW-0802">TPR repeat</keyword>
<dbReference type="HOGENOM" id="CLU_076363_0_0_6"/>
<evidence type="ECO:0000256" key="4">
    <source>
        <dbReference type="SAM" id="SignalP"/>
    </source>
</evidence>
<evidence type="ECO:0000313" key="6">
    <source>
        <dbReference type="Proteomes" id="UP000032749"/>
    </source>
</evidence>
<dbReference type="PROSITE" id="PS50005">
    <property type="entry name" value="TPR"/>
    <property type="match status" value="1"/>
</dbReference>
<feature type="signal peptide" evidence="4">
    <location>
        <begin position="1"/>
        <end position="19"/>
    </location>
</feature>
<dbReference type="Pfam" id="PF14559">
    <property type="entry name" value="TPR_19"/>
    <property type="match status" value="1"/>
</dbReference>
<keyword evidence="6" id="KW-1185">Reference proteome</keyword>
<dbReference type="EMBL" id="FO203512">
    <property type="protein sequence ID" value="CCK77284.1"/>
    <property type="molecule type" value="Genomic_DNA"/>
</dbReference>
<evidence type="ECO:0000256" key="2">
    <source>
        <dbReference type="SAM" id="Coils"/>
    </source>
</evidence>
<dbReference type="STRING" id="698738.OLEAN_C31080"/>
<evidence type="ECO:0000256" key="3">
    <source>
        <dbReference type="SAM" id="Phobius"/>
    </source>
</evidence>
<dbReference type="Proteomes" id="UP000032749">
    <property type="component" value="Chromosome"/>
</dbReference>
<feature type="transmembrane region" description="Helical" evidence="3">
    <location>
        <begin position="103"/>
        <end position="123"/>
    </location>
</feature>